<evidence type="ECO:0000256" key="10">
    <source>
        <dbReference type="ARBA" id="ARBA00023002"/>
    </source>
</evidence>
<feature type="binding site" description="axial binding residue" evidence="16">
    <location>
        <position position="207"/>
    </location>
    <ligand>
        <name>heme b</name>
        <dbReference type="ChEBI" id="CHEBI:60344"/>
        <label>1</label>
    </ligand>
    <ligandPart>
        <name>Fe</name>
        <dbReference type="ChEBI" id="CHEBI:18248"/>
    </ligandPart>
</feature>
<dbReference type="InterPro" id="IPR023234">
    <property type="entry name" value="NarG-like_domain"/>
</dbReference>
<feature type="transmembrane region" description="Helical" evidence="17">
    <location>
        <begin position="48"/>
        <end position="68"/>
    </location>
</feature>
<dbReference type="GO" id="GO:0009325">
    <property type="term" value="C:nitrate reductase complex"/>
    <property type="evidence" value="ECO:0007669"/>
    <property type="project" value="InterPro"/>
</dbReference>
<feature type="domain" description="NarG-like" evidence="18">
    <location>
        <begin position="5"/>
        <end position="226"/>
    </location>
</feature>
<reference evidence="19 20" key="1">
    <citation type="submission" date="2019-07" db="EMBL/GenBank/DDBJ databases">
        <title>The pathways for chlorine oxyanion respiration interact through the shared metabolite chlorate.</title>
        <authorList>
            <person name="Barnum T.P."/>
            <person name="Cheng Y."/>
            <person name="Hill K.A."/>
            <person name="Lucas L.N."/>
            <person name="Carlson H.K."/>
            <person name="Coates J.D."/>
        </authorList>
    </citation>
    <scope>NUCLEOTIDE SEQUENCE [LARGE SCALE GENOMIC DNA]</scope>
    <source>
        <strain evidence="19 20">SFB-3</strain>
    </source>
</reference>
<dbReference type="SUPFAM" id="SSF103501">
    <property type="entry name" value="Respiratory nitrate reductase 1 gamma chain"/>
    <property type="match status" value="1"/>
</dbReference>
<dbReference type="OrthoDB" id="9788113at2"/>
<comment type="subcellular location">
    <subcellularLocation>
        <location evidence="1">Cell membrane</location>
        <topology evidence="1">Multi-pass membrane protein</topology>
    </subcellularLocation>
</comment>
<dbReference type="GO" id="GO:0005886">
    <property type="term" value="C:plasma membrane"/>
    <property type="evidence" value="ECO:0007669"/>
    <property type="project" value="UniProtKB-SubCell"/>
</dbReference>
<keyword evidence="12" id="KW-0534">Nitrate assimilation</keyword>
<dbReference type="Proteomes" id="UP000319502">
    <property type="component" value="Unassembled WGS sequence"/>
</dbReference>
<evidence type="ECO:0000256" key="7">
    <source>
        <dbReference type="ARBA" id="ARBA00022723"/>
    </source>
</evidence>
<name>A0A557QK60_9RHOO</name>
<dbReference type="AlphaFoldDB" id="A0A557QK60"/>
<feature type="transmembrane region" description="Helical" evidence="17">
    <location>
        <begin position="190"/>
        <end position="217"/>
    </location>
</feature>
<evidence type="ECO:0000256" key="8">
    <source>
        <dbReference type="ARBA" id="ARBA00022982"/>
    </source>
</evidence>
<feature type="transmembrane region" description="Helical" evidence="17">
    <location>
        <begin position="88"/>
        <end position="109"/>
    </location>
</feature>
<dbReference type="GO" id="GO:0160182">
    <property type="term" value="F:nitrate reductase (quinone) activity"/>
    <property type="evidence" value="ECO:0007669"/>
    <property type="project" value="UniProtKB-EC"/>
</dbReference>
<evidence type="ECO:0000256" key="15">
    <source>
        <dbReference type="ARBA" id="ARBA00063882"/>
    </source>
</evidence>
<proteinExistence type="predicted"/>
<keyword evidence="4" id="KW-1003">Cell membrane</keyword>
<dbReference type="PANTHER" id="PTHR30598">
    <property type="entry name" value="NITRATE REDUCTASE PRIVATE CHAPERONE, REDOX ENZYME MATURATION PROTEIN REMP FAMILY"/>
    <property type="match status" value="1"/>
</dbReference>
<sequence length="230" mass="26138">MSLMKFLFAVYPYICLTVFVVASWIRFDYQQYTWKTDSSMLLSKKSMVVASNLFHIGILSIFGGHFAGLVLPHGLWLGLGISDMTHQWIAIIAGIVFGLMCLVGGAMLWSRRMFNPRIRATGRKNDMFVISWLMITLLLGLMTVPFSIGHANHNDPSVMLLLAEWVKSILLLNPQPELLATVDPIFRAHIFFGMTVFLIFPFTRLVHILTAPLSYLGRAYQIVRTKRRTV</sequence>
<dbReference type="Pfam" id="PF02665">
    <property type="entry name" value="Nitrate_red_gam"/>
    <property type="match status" value="1"/>
</dbReference>
<evidence type="ECO:0000256" key="6">
    <source>
        <dbReference type="ARBA" id="ARBA00022692"/>
    </source>
</evidence>
<keyword evidence="3" id="KW-0813">Transport</keyword>
<dbReference type="NCBIfam" id="TIGR00351">
    <property type="entry name" value="narI"/>
    <property type="match status" value="1"/>
</dbReference>
<keyword evidence="10 19" id="KW-0560">Oxidoreductase</keyword>
<evidence type="ECO:0000256" key="4">
    <source>
        <dbReference type="ARBA" id="ARBA00022475"/>
    </source>
</evidence>
<dbReference type="InterPro" id="IPR003816">
    <property type="entry name" value="Nitrate_red_gam"/>
</dbReference>
<dbReference type="RefSeq" id="WP_144310508.1">
    <property type="nucleotide sequence ID" value="NZ_VMNK01000015.1"/>
</dbReference>
<dbReference type="GO" id="GO:0019645">
    <property type="term" value="P:anaerobic electron transport chain"/>
    <property type="evidence" value="ECO:0007669"/>
    <property type="project" value="UniProtKB-ARBA"/>
</dbReference>
<evidence type="ECO:0000259" key="18">
    <source>
        <dbReference type="Pfam" id="PF02665"/>
    </source>
</evidence>
<keyword evidence="13 17" id="KW-0472">Membrane</keyword>
<feature type="binding site" description="axial binding residue" evidence="16">
    <location>
        <position position="65"/>
    </location>
    <ligand>
        <name>heme b</name>
        <dbReference type="ChEBI" id="CHEBI:60344"/>
        <label>1</label>
    </ligand>
    <ligandPart>
        <name>Fe</name>
        <dbReference type="ChEBI" id="CHEBI:18248"/>
    </ligandPart>
</feature>
<evidence type="ECO:0000256" key="16">
    <source>
        <dbReference type="PIRSR" id="PIRSR603816-1"/>
    </source>
</evidence>
<feature type="transmembrane region" description="Helical" evidence="17">
    <location>
        <begin position="129"/>
        <end position="148"/>
    </location>
</feature>
<dbReference type="GO" id="GO:0009055">
    <property type="term" value="F:electron transfer activity"/>
    <property type="evidence" value="ECO:0007669"/>
    <property type="project" value="TreeGrafter"/>
</dbReference>
<dbReference type="PANTHER" id="PTHR30598:SF3">
    <property type="entry name" value="RESPIRATORY NITRATE REDUCTASE 1 GAMMA CHAIN"/>
    <property type="match status" value="1"/>
</dbReference>
<evidence type="ECO:0000256" key="11">
    <source>
        <dbReference type="ARBA" id="ARBA00023004"/>
    </source>
</evidence>
<protein>
    <recommendedName>
        <fullName evidence="2">nitrate reductase (quinone)</fullName>
        <ecNumber evidence="2">1.7.5.1</ecNumber>
    </recommendedName>
</protein>
<evidence type="ECO:0000313" key="20">
    <source>
        <dbReference type="Proteomes" id="UP000319502"/>
    </source>
</evidence>
<dbReference type="GO" id="GO:0020037">
    <property type="term" value="F:heme binding"/>
    <property type="evidence" value="ECO:0007669"/>
    <property type="project" value="TreeGrafter"/>
</dbReference>
<evidence type="ECO:0000313" key="19">
    <source>
        <dbReference type="EMBL" id="TVO53267.1"/>
    </source>
</evidence>
<comment type="subunit">
    <text evidence="15">Dimer of heterotrimers each composed of an alpha, a beta and a gamma chain. Alpha and beta are catalytic chains; gamma chains are involved in binding the enzyme complex to the cytoplasmic membrane.</text>
</comment>
<evidence type="ECO:0000256" key="2">
    <source>
        <dbReference type="ARBA" id="ARBA00012500"/>
    </source>
</evidence>
<gene>
    <name evidence="19" type="primary">narI</name>
    <name evidence="19" type="ORF">FHP91_15870</name>
</gene>
<dbReference type="GO" id="GO:0046872">
    <property type="term" value="F:metal ion binding"/>
    <property type="evidence" value="ECO:0007669"/>
    <property type="project" value="UniProtKB-KW"/>
</dbReference>
<keyword evidence="5 16" id="KW-0349">Heme</keyword>
<keyword evidence="20" id="KW-1185">Reference proteome</keyword>
<comment type="caution">
    <text evidence="19">The sequence shown here is derived from an EMBL/GenBank/DDBJ whole genome shotgun (WGS) entry which is preliminary data.</text>
</comment>
<evidence type="ECO:0000256" key="9">
    <source>
        <dbReference type="ARBA" id="ARBA00022989"/>
    </source>
</evidence>
<keyword evidence="7" id="KW-0479">Metal-binding</keyword>
<keyword evidence="8" id="KW-0249">Electron transport</keyword>
<dbReference type="FunFam" id="1.20.950.20:FF:000001">
    <property type="entry name" value="Respiratory nitrate reductase subunit gamma"/>
    <property type="match status" value="1"/>
</dbReference>
<evidence type="ECO:0000256" key="5">
    <source>
        <dbReference type="ARBA" id="ARBA00022617"/>
    </source>
</evidence>
<dbReference type="GO" id="GO:0042128">
    <property type="term" value="P:nitrate assimilation"/>
    <property type="evidence" value="ECO:0007669"/>
    <property type="project" value="UniProtKB-KW"/>
</dbReference>
<keyword evidence="11 16" id="KW-0408">Iron</keyword>
<dbReference type="InterPro" id="IPR051936">
    <property type="entry name" value="Heme-iron_electron_transfer"/>
</dbReference>
<comment type="catalytic activity">
    <reaction evidence="14">
        <text>nitrate + a quinol = a quinone + nitrite + H2O</text>
        <dbReference type="Rhea" id="RHEA:56144"/>
        <dbReference type="ChEBI" id="CHEBI:15377"/>
        <dbReference type="ChEBI" id="CHEBI:16301"/>
        <dbReference type="ChEBI" id="CHEBI:17632"/>
        <dbReference type="ChEBI" id="CHEBI:24646"/>
        <dbReference type="ChEBI" id="CHEBI:132124"/>
        <dbReference type="EC" id="1.7.5.1"/>
    </reaction>
</comment>
<organism evidence="19 20">
    <name type="scientific">Denitromonas halophila</name>
    <dbReference type="NCBI Taxonomy" id="1629404"/>
    <lineage>
        <taxon>Bacteria</taxon>
        <taxon>Pseudomonadati</taxon>
        <taxon>Pseudomonadota</taxon>
        <taxon>Betaproteobacteria</taxon>
        <taxon>Rhodocyclales</taxon>
        <taxon>Zoogloeaceae</taxon>
        <taxon>Denitromonas</taxon>
    </lineage>
</organism>
<dbReference type="InterPro" id="IPR036197">
    <property type="entry name" value="NarG-like_sf"/>
</dbReference>
<evidence type="ECO:0000256" key="14">
    <source>
        <dbReference type="ARBA" id="ARBA00048294"/>
    </source>
</evidence>
<feature type="binding site" description="axial binding residue" evidence="16">
    <location>
        <position position="189"/>
    </location>
    <ligand>
        <name>heme b</name>
        <dbReference type="ChEBI" id="CHEBI:60344"/>
        <label>1</label>
    </ligand>
    <ligandPart>
        <name>Fe</name>
        <dbReference type="ChEBI" id="CHEBI:18248"/>
    </ligandPart>
</feature>
<evidence type="ECO:0000256" key="1">
    <source>
        <dbReference type="ARBA" id="ARBA00004651"/>
    </source>
</evidence>
<dbReference type="EC" id="1.7.5.1" evidence="2"/>
<accession>A0A557QK60</accession>
<keyword evidence="6 17" id="KW-0812">Transmembrane</keyword>
<dbReference type="Gene3D" id="1.20.950.20">
    <property type="entry name" value="Transmembrane di-heme cytochromes, Chain C"/>
    <property type="match status" value="1"/>
</dbReference>
<dbReference type="EMBL" id="VMNK01000015">
    <property type="protein sequence ID" value="TVO53267.1"/>
    <property type="molecule type" value="Genomic_DNA"/>
</dbReference>
<evidence type="ECO:0000256" key="12">
    <source>
        <dbReference type="ARBA" id="ARBA00023063"/>
    </source>
</evidence>
<feature type="transmembrane region" description="Helical" evidence="17">
    <location>
        <begin position="6"/>
        <end position="27"/>
    </location>
</feature>
<evidence type="ECO:0000256" key="17">
    <source>
        <dbReference type="SAM" id="Phobius"/>
    </source>
</evidence>
<keyword evidence="9 17" id="KW-1133">Transmembrane helix</keyword>
<feature type="binding site" description="axial binding residue" evidence="16">
    <location>
        <position position="55"/>
    </location>
    <ligand>
        <name>heme b</name>
        <dbReference type="ChEBI" id="CHEBI:60344"/>
        <label>1</label>
    </ligand>
    <ligandPart>
        <name>Fe</name>
        <dbReference type="ChEBI" id="CHEBI:18248"/>
    </ligandPart>
</feature>
<evidence type="ECO:0000256" key="13">
    <source>
        <dbReference type="ARBA" id="ARBA00023136"/>
    </source>
</evidence>
<evidence type="ECO:0000256" key="3">
    <source>
        <dbReference type="ARBA" id="ARBA00022448"/>
    </source>
</evidence>